<dbReference type="EMBL" id="OBEG01000003">
    <property type="protein sequence ID" value="SNY81706.1"/>
    <property type="molecule type" value="Genomic_DNA"/>
</dbReference>
<proteinExistence type="predicted"/>
<feature type="domain" description="ABM" evidence="1">
    <location>
        <begin position="12"/>
        <end position="80"/>
    </location>
</feature>
<dbReference type="AlphaFoldDB" id="A0A285LDL7"/>
<dbReference type="OrthoDB" id="9795593at2"/>
<dbReference type="STRING" id="1379680.GCA_001612615_04802"/>
<dbReference type="PANTHER" id="PTHR34474:SF2">
    <property type="entry name" value="SIGNAL TRANSDUCTION PROTEIN TRAP"/>
    <property type="match status" value="1"/>
</dbReference>
<sequence>MSDSEVTYIDVFELPESAIDGLVDNWRARAEQLRQSPGFRDGRLHRTVRPDTRFPLITVAHWDSPELLEAARSTADWRTADDRIPTEARAGAAAYRTVLDYGPAAERDLDGPGVTFVNVFEIAPETVTEFAEGWGERARMMRTAPGFRAVRLHRALSEQARFQLVNVAQWDSLEAWQAAAGNSAMRTATDTARIHATPNTGIYRVAVEFA</sequence>
<keyword evidence="2" id="KW-0560">Oxidoreductase</keyword>
<dbReference type="SUPFAM" id="SSF54909">
    <property type="entry name" value="Dimeric alpha+beta barrel"/>
    <property type="match status" value="2"/>
</dbReference>
<dbReference type="InterPro" id="IPR007138">
    <property type="entry name" value="ABM_dom"/>
</dbReference>
<dbReference type="RefSeq" id="WP_097245638.1">
    <property type="nucleotide sequence ID" value="NZ_OBEG01000003.1"/>
</dbReference>
<evidence type="ECO:0000313" key="3">
    <source>
        <dbReference type="Proteomes" id="UP000219565"/>
    </source>
</evidence>
<evidence type="ECO:0000259" key="1">
    <source>
        <dbReference type="Pfam" id="PF03992"/>
    </source>
</evidence>
<name>A0A285LDL7_9NOCA</name>
<dbReference type="Proteomes" id="UP000219565">
    <property type="component" value="Unassembled WGS sequence"/>
</dbReference>
<protein>
    <submittedName>
        <fullName evidence="2">Heme-degrading monooxygenase HmoA</fullName>
    </submittedName>
</protein>
<dbReference type="Gene3D" id="3.30.70.100">
    <property type="match status" value="2"/>
</dbReference>
<dbReference type="PANTHER" id="PTHR34474">
    <property type="entry name" value="SIGNAL TRANSDUCTION PROTEIN TRAP"/>
    <property type="match status" value="1"/>
</dbReference>
<dbReference type="GO" id="GO:0004497">
    <property type="term" value="F:monooxygenase activity"/>
    <property type="evidence" value="ECO:0007669"/>
    <property type="project" value="UniProtKB-KW"/>
</dbReference>
<accession>A0A285LDL7</accession>
<gene>
    <name evidence="2" type="ORF">SAMN04244553_3312</name>
</gene>
<organism evidence="2 3">
    <name type="scientific">Nocardia amikacinitolerans</name>
    <dbReference type="NCBI Taxonomy" id="756689"/>
    <lineage>
        <taxon>Bacteria</taxon>
        <taxon>Bacillati</taxon>
        <taxon>Actinomycetota</taxon>
        <taxon>Actinomycetes</taxon>
        <taxon>Mycobacteriales</taxon>
        <taxon>Nocardiaceae</taxon>
        <taxon>Nocardia</taxon>
    </lineage>
</organism>
<dbReference type="InterPro" id="IPR050404">
    <property type="entry name" value="Heme-degrading_MO"/>
</dbReference>
<evidence type="ECO:0000313" key="2">
    <source>
        <dbReference type="EMBL" id="SNY81706.1"/>
    </source>
</evidence>
<keyword evidence="2" id="KW-0503">Monooxygenase</keyword>
<keyword evidence="3" id="KW-1185">Reference proteome</keyword>
<dbReference type="Pfam" id="PF03992">
    <property type="entry name" value="ABM"/>
    <property type="match status" value="2"/>
</dbReference>
<feature type="domain" description="ABM" evidence="1">
    <location>
        <begin position="115"/>
        <end position="188"/>
    </location>
</feature>
<dbReference type="InterPro" id="IPR011008">
    <property type="entry name" value="Dimeric_a/b-barrel"/>
</dbReference>
<reference evidence="2 3" key="1">
    <citation type="submission" date="2017-09" db="EMBL/GenBank/DDBJ databases">
        <authorList>
            <person name="Ehlers B."/>
            <person name="Leendertz F.H."/>
        </authorList>
    </citation>
    <scope>NUCLEOTIDE SEQUENCE [LARGE SCALE GENOMIC DNA]</scope>
    <source>
        <strain evidence="2 3">DSM 45537</strain>
    </source>
</reference>